<dbReference type="PROSITE" id="PS52002">
    <property type="entry name" value="SM"/>
    <property type="match status" value="1"/>
</dbReference>
<dbReference type="InterPro" id="IPR001163">
    <property type="entry name" value="Sm_dom_euk/arc"/>
</dbReference>
<evidence type="ECO:0000313" key="13">
    <source>
        <dbReference type="EMBL" id="WEL38422.1"/>
    </source>
</evidence>
<evidence type="ECO:0000256" key="2">
    <source>
        <dbReference type="ARBA" id="ARBA00007927"/>
    </source>
</evidence>
<keyword evidence="8 10" id="KW-0687">Ribonucleoprotein</keyword>
<evidence type="ECO:0000256" key="6">
    <source>
        <dbReference type="ARBA" id="ARBA00023187"/>
    </source>
</evidence>
<dbReference type="Proteomes" id="UP001217963">
    <property type="component" value="Chromosome IV"/>
</dbReference>
<protein>
    <recommendedName>
        <fullName evidence="9">Sm protein F</fullName>
    </recommendedName>
</protein>
<dbReference type="InterPro" id="IPR034100">
    <property type="entry name" value="Sm_F"/>
</dbReference>
<evidence type="ECO:0000256" key="3">
    <source>
        <dbReference type="ARBA" id="ARBA00022664"/>
    </source>
</evidence>
<dbReference type="PANTHER" id="PTHR11021">
    <property type="entry name" value="SMALL NUCLEAR RIBONUCLEOPROTEIN F SNRNP-F"/>
    <property type="match status" value="1"/>
</dbReference>
<organism evidence="12 14">
    <name type="scientific">Encephalitozoon hellem</name>
    <name type="common">Microsporidian parasite</name>
    <dbReference type="NCBI Taxonomy" id="27973"/>
    <lineage>
        <taxon>Eukaryota</taxon>
        <taxon>Fungi</taxon>
        <taxon>Fungi incertae sedis</taxon>
        <taxon>Microsporidia</taxon>
        <taxon>Unikaryonidae</taxon>
        <taxon>Encephalitozoon</taxon>
    </lineage>
</organism>
<keyword evidence="7 10" id="KW-0539">Nucleus</keyword>
<keyword evidence="4 10" id="KW-0747">Spliceosome</keyword>
<evidence type="ECO:0000313" key="15">
    <source>
        <dbReference type="Proteomes" id="UP001217963"/>
    </source>
</evidence>
<dbReference type="GO" id="GO:0005685">
    <property type="term" value="C:U1 snRNP"/>
    <property type="evidence" value="ECO:0007669"/>
    <property type="project" value="TreeGrafter"/>
</dbReference>
<evidence type="ECO:0000256" key="8">
    <source>
        <dbReference type="ARBA" id="ARBA00023274"/>
    </source>
</evidence>
<name>A0A9Q9C7R1_ENCHE</name>
<dbReference type="SMART" id="SM00651">
    <property type="entry name" value="Sm"/>
    <property type="match status" value="1"/>
</dbReference>
<evidence type="ECO:0000256" key="9">
    <source>
        <dbReference type="ARBA" id="ARBA00030144"/>
    </source>
</evidence>
<evidence type="ECO:0000256" key="7">
    <source>
        <dbReference type="ARBA" id="ARBA00023242"/>
    </source>
</evidence>
<dbReference type="GO" id="GO:0034715">
    <property type="term" value="C:pICln-Sm protein complex"/>
    <property type="evidence" value="ECO:0007669"/>
    <property type="project" value="TreeGrafter"/>
</dbReference>
<dbReference type="EMBL" id="CP119065">
    <property type="protein sequence ID" value="WEL38422.1"/>
    <property type="molecule type" value="Genomic_DNA"/>
</dbReference>
<evidence type="ECO:0000313" key="14">
    <source>
        <dbReference type="Proteomes" id="UP001059546"/>
    </source>
</evidence>
<gene>
    <name evidence="12" type="ORF">GPU96_04g06970</name>
    <name evidence="13" type="ORF">PFJ87_04g00950</name>
</gene>
<dbReference type="GO" id="GO:0003723">
    <property type="term" value="F:RNA binding"/>
    <property type="evidence" value="ECO:0007669"/>
    <property type="project" value="UniProtKB-UniRule"/>
</dbReference>
<keyword evidence="6 10" id="KW-0508">mRNA splicing</keyword>
<dbReference type="Gene3D" id="2.30.30.100">
    <property type="match status" value="1"/>
</dbReference>
<keyword evidence="15" id="KW-1185">Reference proteome</keyword>
<keyword evidence="5 10" id="KW-0694">RNA-binding</keyword>
<dbReference type="Pfam" id="PF01423">
    <property type="entry name" value="LSM"/>
    <property type="match status" value="1"/>
</dbReference>
<sequence length="81" mass="9101">MDEACTEKPPKENPKQFLQRMKGKSVVVSLKWGQSYEGVLVMSDNYFNILLDKCIEKDGEASMEVGEVSIRCNNIKSISEG</sequence>
<evidence type="ECO:0000256" key="10">
    <source>
        <dbReference type="PIRNR" id="PIRNR006609"/>
    </source>
</evidence>
<evidence type="ECO:0000259" key="11">
    <source>
        <dbReference type="PROSITE" id="PS52002"/>
    </source>
</evidence>
<dbReference type="SUPFAM" id="SSF50182">
    <property type="entry name" value="Sm-like ribonucleoproteins"/>
    <property type="match status" value="1"/>
</dbReference>
<dbReference type="PIRSF" id="PIRSF006609">
    <property type="entry name" value="snRNP_SmF"/>
    <property type="match status" value="1"/>
</dbReference>
<accession>A0A9Q9C7R1</accession>
<dbReference type="InterPro" id="IPR047575">
    <property type="entry name" value="Sm"/>
</dbReference>
<dbReference type="InterPro" id="IPR010920">
    <property type="entry name" value="LSM_dom_sf"/>
</dbReference>
<evidence type="ECO:0000313" key="12">
    <source>
        <dbReference type="EMBL" id="UTX42965.1"/>
    </source>
</evidence>
<evidence type="ECO:0000256" key="5">
    <source>
        <dbReference type="ARBA" id="ARBA00022884"/>
    </source>
</evidence>
<reference evidence="13 15" key="2">
    <citation type="submission" date="2023-02" db="EMBL/GenBank/DDBJ databases">
        <title>Encephalitozoon hellem ATCC 50451 complete genome.</title>
        <authorList>
            <person name="Mascarenhas dos Santos A.C."/>
            <person name="Julian A.T."/>
            <person name="Pombert J.-F."/>
        </authorList>
    </citation>
    <scope>NUCLEOTIDE SEQUENCE [LARGE SCALE GENOMIC DNA]</scope>
    <source>
        <strain evidence="13 15">ATCC 50451</strain>
    </source>
</reference>
<keyword evidence="3 10" id="KW-0507">mRNA processing</keyword>
<evidence type="ECO:0000256" key="1">
    <source>
        <dbReference type="ARBA" id="ARBA00004123"/>
    </source>
</evidence>
<feature type="domain" description="Sm" evidence="11">
    <location>
        <begin position="13"/>
        <end position="81"/>
    </location>
</feature>
<comment type="similarity">
    <text evidence="2 10">Belongs to the snRNP Sm proteins family. SmF/LSm6 subfamily.</text>
</comment>
<proteinExistence type="inferred from homology"/>
<dbReference type="GO" id="GO:0071013">
    <property type="term" value="C:catalytic step 2 spliceosome"/>
    <property type="evidence" value="ECO:0007669"/>
    <property type="project" value="TreeGrafter"/>
</dbReference>
<dbReference type="Proteomes" id="UP001059546">
    <property type="component" value="Chromosome IV"/>
</dbReference>
<dbReference type="EMBL" id="CP075150">
    <property type="protein sequence ID" value="UTX42965.1"/>
    <property type="molecule type" value="Genomic_DNA"/>
</dbReference>
<dbReference type="GO" id="GO:0000398">
    <property type="term" value="P:mRNA splicing, via spliceosome"/>
    <property type="evidence" value="ECO:0007669"/>
    <property type="project" value="InterPro"/>
</dbReference>
<reference evidence="12" key="1">
    <citation type="submission" date="2021-05" db="EMBL/GenBank/DDBJ databases">
        <title>Encephalitozoon hellem ATCC 50604 Complete Genome.</title>
        <authorList>
            <person name="Mascarenhas dos Santos A.C."/>
            <person name="Julian A.T."/>
            <person name="Pombert J.-F."/>
        </authorList>
    </citation>
    <scope>NUCLEOTIDE SEQUENCE</scope>
    <source>
        <strain evidence="12">ATCC 50604</strain>
    </source>
</reference>
<dbReference type="PANTHER" id="PTHR11021:SF0">
    <property type="entry name" value="SMALL NUCLEAR RIBONUCLEOPROTEIN F"/>
    <property type="match status" value="1"/>
</dbReference>
<dbReference type="AlphaFoldDB" id="A0A9Q9C7R1"/>
<dbReference type="CDD" id="cd01722">
    <property type="entry name" value="Sm_F"/>
    <property type="match status" value="1"/>
</dbReference>
<dbReference type="OrthoDB" id="429711at2759"/>
<comment type="subcellular location">
    <subcellularLocation>
        <location evidence="1 10">Nucleus</location>
    </subcellularLocation>
</comment>
<dbReference type="InterPro" id="IPR016487">
    <property type="entry name" value="Lsm6/sSmF"/>
</dbReference>
<evidence type="ECO:0000256" key="4">
    <source>
        <dbReference type="ARBA" id="ARBA00022728"/>
    </source>
</evidence>